<sequence>MLELGGALVLKLQTQIMAAASVAPRRERWPTDPHVAGSNPGRGARNLTEAYCGGGAVVTDVSLERLSSPPTVSQKLNFDEVASSKGVSVVSPMSDLPKSNLQSLDDTVSSLGSSSPRRVLSFSSNPSDDSTASHLDAAAPPDPSRPPHPAGIVLTRPGYFTVPSLEDLANQTGADGRCVVDGFTVARDGYGNAYFPGRTDVTGLNLDEIVHFRRREIIIYPEDDDKPPVGEGLNRKAQVTLDCVWPNSKTTHEPITDPEKLKLLGYQEKLERATAKIGGRFLDYRPETGSWVFEVKHFSKYGLEDSDNEVDEAALAERPQQALPPPDRVVKPVEIPGEKHQQQMGAVAPAATAAGTVTFLSRFEPGAGYVPEDDEMEDLERSFPGRSDKYDDGSGLSFEPTPPATQRLAEVLGVSTESVQGMKASFFHADMGDMDDEDIELSFSHPRLKRALVSNREVRSPIPVHPEGPRPEPAAAPRPRRFSEQRPRPPSPDPLASRVLLPSSSATSASREATAMLDVPPMPLVLVEPVPLVQSFMYESQHLLGDIACTMGYRFRCGWGPRWSLLHLGSPLNGTLDNDTSQRPALGFLSGTQFSTGSTAYVVSLERVAVSHEVPVSDDVQKRNLTAMLEVQLAHSLSSEEAGSPVFVPKPGVEALHALNDLVSRLFAEMEPSHADRPMMQQLHRILGLCVALWGKTPGCNPDEDDSRTYAYMKARKEAFSDWLVQTTKQTVDSEVTDAQQREGGYLKAVMSHLSGHDVGKACSMARRVRDYRLGLLLGQGGYSLLTRGMLQKQLDHWRKFKHDRHIEDERLRVYALLAGLMIWPSSEKTINCCADLDWKRALALHLCVDHGGLVPLSALHTENRCTAEKPDPRKRAPRVLLPCTAPVLSTTALPRGSIHDAVVAYEAAFQDNGAQHPYAVPPYPPYYDVFEEPFSLDGERSDAPHDTCFHLLKLYCDRSQRLDRLLDPVTSVPSHLDYRI</sequence>
<keyword evidence="2" id="KW-1185">Reference proteome</keyword>
<name>A0AC60P1L0_IXOPE</name>
<gene>
    <name evidence="1" type="ORF">HPB47_009543</name>
</gene>
<comment type="caution">
    <text evidence="1">The sequence shown here is derived from an EMBL/GenBank/DDBJ whole genome shotgun (WGS) entry which is preliminary data.</text>
</comment>
<feature type="non-terminal residue" evidence="1">
    <location>
        <position position="981"/>
    </location>
</feature>
<organism evidence="1 2">
    <name type="scientific">Ixodes persulcatus</name>
    <name type="common">Taiga tick</name>
    <dbReference type="NCBI Taxonomy" id="34615"/>
    <lineage>
        <taxon>Eukaryota</taxon>
        <taxon>Metazoa</taxon>
        <taxon>Ecdysozoa</taxon>
        <taxon>Arthropoda</taxon>
        <taxon>Chelicerata</taxon>
        <taxon>Arachnida</taxon>
        <taxon>Acari</taxon>
        <taxon>Parasitiformes</taxon>
        <taxon>Ixodida</taxon>
        <taxon>Ixodoidea</taxon>
        <taxon>Ixodidae</taxon>
        <taxon>Ixodinae</taxon>
        <taxon>Ixodes</taxon>
    </lineage>
</organism>
<proteinExistence type="predicted"/>
<evidence type="ECO:0000313" key="2">
    <source>
        <dbReference type="Proteomes" id="UP000805193"/>
    </source>
</evidence>
<evidence type="ECO:0000313" key="1">
    <source>
        <dbReference type="EMBL" id="KAG0413302.1"/>
    </source>
</evidence>
<dbReference type="Proteomes" id="UP000805193">
    <property type="component" value="Unassembled WGS sequence"/>
</dbReference>
<accession>A0AC60P1L0</accession>
<protein>
    <submittedName>
        <fullName evidence="1">Uncharacterized protein</fullName>
    </submittedName>
</protein>
<reference evidence="1 2" key="1">
    <citation type="journal article" date="2020" name="Cell">
        <title>Large-Scale Comparative Analyses of Tick Genomes Elucidate Their Genetic Diversity and Vector Capacities.</title>
        <authorList>
            <consortium name="Tick Genome and Microbiome Consortium (TIGMIC)"/>
            <person name="Jia N."/>
            <person name="Wang J."/>
            <person name="Shi W."/>
            <person name="Du L."/>
            <person name="Sun Y."/>
            <person name="Zhan W."/>
            <person name="Jiang J.F."/>
            <person name="Wang Q."/>
            <person name="Zhang B."/>
            <person name="Ji P."/>
            <person name="Bell-Sakyi L."/>
            <person name="Cui X.M."/>
            <person name="Yuan T.T."/>
            <person name="Jiang B.G."/>
            <person name="Yang W.F."/>
            <person name="Lam T.T."/>
            <person name="Chang Q.C."/>
            <person name="Ding S.J."/>
            <person name="Wang X.J."/>
            <person name="Zhu J.G."/>
            <person name="Ruan X.D."/>
            <person name="Zhao L."/>
            <person name="Wei J.T."/>
            <person name="Ye R.Z."/>
            <person name="Que T.C."/>
            <person name="Du C.H."/>
            <person name="Zhou Y.H."/>
            <person name="Cheng J.X."/>
            <person name="Dai P.F."/>
            <person name="Guo W.B."/>
            <person name="Han X.H."/>
            <person name="Huang E.J."/>
            <person name="Li L.F."/>
            <person name="Wei W."/>
            <person name="Gao Y.C."/>
            <person name="Liu J.Z."/>
            <person name="Shao H.Z."/>
            <person name="Wang X."/>
            <person name="Wang C.C."/>
            <person name="Yang T.C."/>
            <person name="Huo Q.B."/>
            <person name="Li W."/>
            <person name="Chen H.Y."/>
            <person name="Chen S.E."/>
            <person name="Zhou L.G."/>
            <person name="Ni X.B."/>
            <person name="Tian J.H."/>
            <person name="Sheng Y."/>
            <person name="Liu T."/>
            <person name="Pan Y.S."/>
            <person name="Xia L.Y."/>
            <person name="Li J."/>
            <person name="Zhao F."/>
            <person name="Cao W.C."/>
        </authorList>
    </citation>
    <scope>NUCLEOTIDE SEQUENCE [LARGE SCALE GENOMIC DNA]</scope>
    <source>
        <strain evidence="1">Iper-2018</strain>
    </source>
</reference>
<dbReference type="EMBL" id="JABSTQ010011274">
    <property type="protein sequence ID" value="KAG0413302.1"/>
    <property type="molecule type" value="Genomic_DNA"/>
</dbReference>